<feature type="coiled-coil region" evidence="1">
    <location>
        <begin position="5"/>
        <end position="67"/>
    </location>
</feature>
<evidence type="ECO:0000256" key="1">
    <source>
        <dbReference type="SAM" id="Coils"/>
    </source>
</evidence>
<protein>
    <submittedName>
        <fullName evidence="2">Uncharacterized protein</fullName>
    </submittedName>
</protein>
<organism evidence="2 3">
    <name type="scientific">Champsocephalus gunnari</name>
    <name type="common">Mackerel icefish</name>
    <dbReference type="NCBI Taxonomy" id="52237"/>
    <lineage>
        <taxon>Eukaryota</taxon>
        <taxon>Metazoa</taxon>
        <taxon>Chordata</taxon>
        <taxon>Craniata</taxon>
        <taxon>Vertebrata</taxon>
        <taxon>Euteleostomi</taxon>
        <taxon>Actinopterygii</taxon>
        <taxon>Neopterygii</taxon>
        <taxon>Teleostei</taxon>
        <taxon>Neoteleostei</taxon>
        <taxon>Acanthomorphata</taxon>
        <taxon>Eupercaria</taxon>
        <taxon>Perciformes</taxon>
        <taxon>Notothenioidei</taxon>
        <taxon>Channichthyidae</taxon>
        <taxon>Champsocephalus</taxon>
    </lineage>
</organism>
<gene>
    <name evidence="2" type="ORF">CgunFtcFv8_000860</name>
</gene>
<dbReference type="EMBL" id="JAURVH010001521">
    <property type="protein sequence ID" value="KAK5923935.1"/>
    <property type="molecule type" value="Genomic_DNA"/>
</dbReference>
<sequence>MEARMTAAESLAEELQMENDAQATELAVAQQELSSLHIKLTVSEERVEELEKQQEVQATELAVAQQELSTLELRLSVSEGPHHGAGATAGSEETGLFCLPSDIWSG</sequence>
<evidence type="ECO:0000313" key="2">
    <source>
        <dbReference type="EMBL" id="KAK5923935.1"/>
    </source>
</evidence>
<dbReference type="AlphaFoldDB" id="A0AAN8DLG6"/>
<keyword evidence="3" id="KW-1185">Reference proteome</keyword>
<proteinExistence type="predicted"/>
<reference evidence="2 3" key="1">
    <citation type="journal article" date="2023" name="Mol. Biol. Evol.">
        <title>Genomics of Secondarily Temperate Adaptation in the Only Non-Antarctic Icefish.</title>
        <authorList>
            <person name="Rivera-Colon A.G."/>
            <person name="Rayamajhi N."/>
            <person name="Minhas B.F."/>
            <person name="Madrigal G."/>
            <person name="Bilyk K.T."/>
            <person name="Yoon V."/>
            <person name="Hune M."/>
            <person name="Gregory S."/>
            <person name="Cheng C.H.C."/>
            <person name="Catchen J.M."/>
        </authorList>
    </citation>
    <scope>NUCLEOTIDE SEQUENCE [LARGE SCALE GENOMIC DNA]</scope>
    <source>
        <tissue evidence="2">White muscle</tissue>
    </source>
</reference>
<comment type="caution">
    <text evidence="2">The sequence shown here is derived from an EMBL/GenBank/DDBJ whole genome shotgun (WGS) entry which is preliminary data.</text>
</comment>
<name>A0AAN8DLG6_CHAGU</name>
<keyword evidence="1" id="KW-0175">Coiled coil</keyword>
<dbReference type="Proteomes" id="UP001331515">
    <property type="component" value="Unassembled WGS sequence"/>
</dbReference>
<evidence type="ECO:0000313" key="3">
    <source>
        <dbReference type="Proteomes" id="UP001331515"/>
    </source>
</evidence>
<accession>A0AAN8DLG6</accession>